<sequence>MIHLKYIIDSLLIYHFTFNKPFKLQISLIKSKIFALINKTKFLSILHLIKLLFTNKYLKIN</sequence>
<accession>A0A0K0EN42</accession>
<dbReference type="WBParaSite" id="SSTP_0001087850.1">
    <property type="protein sequence ID" value="SSTP_0001087850.1"/>
    <property type="gene ID" value="SSTP_0001087850"/>
</dbReference>
<reference evidence="1" key="1">
    <citation type="submission" date="2015-08" db="UniProtKB">
        <authorList>
            <consortium name="WormBaseParasite"/>
        </authorList>
    </citation>
    <scope>IDENTIFICATION</scope>
</reference>
<proteinExistence type="predicted"/>
<protein>
    <submittedName>
        <fullName evidence="1">Uncharacterized protein</fullName>
    </submittedName>
</protein>
<evidence type="ECO:0000313" key="1">
    <source>
        <dbReference type="WBParaSite" id="SSTP_0001087850.1"/>
    </source>
</evidence>
<name>A0A0K0EN42_STRER</name>
<dbReference type="AlphaFoldDB" id="A0A0K0EN42"/>
<organism evidence="1">
    <name type="scientific">Strongyloides stercoralis</name>
    <name type="common">Threadworm</name>
    <dbReference type="NCBI Taxonomy" id="6248"/>
    <lineage>
        <taxon>Eukaryota</taxon>
        <taxon>Metazoa</taxon>
        <taxon>Ecdysozoa</taxon>
        <taxon>Nematoda</taxon>
        <taxon>Chromadorea</taxon>
        <taxon>Rhabditida</taxon>
        <taxon>Tylenchina</taxon>
        <taxon>Panagrolaimomorpha</taxon>
        <taxon>Strongyloidoidea</taxon>
        <taxon>Strongyloididae</taxon>
        <taxon>Strongyloides</taxon>
    </lineage>
</organism>